<organism evidence="1 2">
    <name type="scientific">Bradyrhizobium barranii subsp. barranii</name>
    <dbReference type="NCBI Taxonomy" id="2823807"/>
    <lineage>
        <taxon>Bacteria</taxon>
        <taxon>Pseudomonadati</taxon>
        <taxon>Pseudomonadota</taxon>
        <taxon>Alphaproteobacteria</taxon>
        <taxon>Hyphomicrobiales</taxon>
        <taxon>Nitrobacteraceae</taxon>
        <taxon>Bradyrhizobium</taxon>
        <taxon>Bradyrhizobium barranii</taxon>
    </lineage>
</organism>
<protein>
    <submittedName>
        <fullName evidence="1">Uncharacterized protein</fullName>
    </submittedName>
</protein>
<sequence length="87" mass="9087">MAAILTAYPFGGCNSPANHLATSGDVIGSASSQCKHVGRSGPLPSGRAIRTSGLPQRAQFKVLDIPSIASLWRVEPESPDIDGDLRD</sequence>
<gene>
    <name evidence="1" type="ORF">G6321_00010460</name>
</gene>
<evidence type="ECO:0000313" key="2">
    <source>
        <dbReference type="Proteomes" id="UP000564836"/>
    </source>
</evidence>
<dbReference type="RefSeq" id="WP_166344230.1">
    <property type="nucleotide sequence ID" value="NZ_CP088280.1"/>
</dbReference>
<reference evidence="1 2" key="1">
    <citation type="journal article" date="2017" name="Syst. Appl. Microbiol.">
        <title>Soybeans inoculated with root zone soils of Canadian native legumes harbour diverse and novel Bradyrhizobium spp. that possess agricultural potential.</title>
        <authorList>
            <person name="Bromfield E.S.P."/>
            <person name="Cloutier S."/>
            <person name="Tambong J.T."/>
            <person name="Tran Thi T.V."/>
        </authorList>
    </citation>
    <scope>NUCLEOTIDE SEQUENCE [LARGE SCALE GENOMIC DNA]</scope>
    <source>
        <strain evidence="1 2">323S2</strain>
    </source>
</reference>
<evidence type="ECO:0000313" key="1">
    <source>
        <dbReference type="EMBL" id="UGX95530.1"/>
    </source>
</evidence>
<accession>A0A9X9YX75</accession>
<dbReference type="EMBL" id="CP088280">
    <property type="protein sequence ID" value="UGX95530.1"/>
    <property type="molecule type" value="Genomic_DNA"/>
</dbReference>
<reference evidence="1 2" key="2">
    <citation type="journal article" date="2022" name="Int. J. Syst. Evol. Microbiol.">
        <title>Strains of Bradyrhizobium barranii sp. nov. associated with legumes native to Canada are symbionts of soybeans and belong to different subspecies (subsp. barranii subsp. nov. and subsp. apii subsp. nov.) and symbiovars (sv. glycinearum and sv. septentrionale).</title>
        <authorList>
            <person name="Bromfield E.S.P."/>
            <person name="Cloutier S."/>
            <person name="Wasai-Hara S."/>
            <person name="Minamisawa K."/>
        </authorList>
    </citation>
    <scope>NUCLEOTIDE SEQUENCE [LARGE SCALE GENOMIC DNA]</scope>
    <source>
        <strain evidence="1 2">323S2</strain>
    </source>
</reference>
<dbReference type="AlphaFoldDB" id="A0A9X9YX75"/>
<proteinExistence type="predicted"/>
<name>A0A9X9YX75_9BRAD</name>
<dbReference type="Proteomes" id="UP000564836">
    <property type="component" value="Chromosome"/>
</dbReference>